<dbReference type="Pfam" id="PF06687">
    <property type="entry name" value="SUR7"/>
    <property type="match status" value="1"/>
</dbReference>
<dbReference type="GO" id="GO:0051285">
    <property type="term" value="C:cell cortex of cell tip"/>
    <property type="evidence" value="ECO:0007669"/>
    <property type="project" value="TreeGrafter"/>
</dbReference>
<reference evidence="2" key="1">
    <citation type="submission" date="2021-07" db="EMBL/GenBank/DDBJ databases">
        <authorList>
            <person name="Branca A.L. A."/>
        </authorList>
    </citation>
    <scope>NUCLEOTIDE SEQUENCE</scope>
</reference>
<dbReference type="PANTHER" id="PTHR28019">
    <property type="entry name" value="CELL MEMBRANE PROTEIN YLR413W-RELATED"/>
    <property type="match status" value="1"/>
</dbReference>
<comment type="caution">
    <text evidence="2">The sequence shown here is derived from an EMBL/GenBank/DDBJ whole genome shotgun (WGS) entry which is preliminary data.</text>
</comment>
<dbReference type="OrthoDB" id="547796at2759"/>
<dbReference type="PANTHER" id="PTHR28019:SF3">
    <property type="entry name" value="INTEGRAL MEMBRANE PROTEIN (AFU_ORTHOLOGUE AFUA_6G07470)"/>
    <property type="match status" value="1"/>
</dbReference>
<keyword evidence="1" id="KW-1133">Transmembrane helix</keyword>
<dbReference type="GO" id="GO:0031505">
    <property type="term" value="P:fungal-type cell wall organization"/>
    <property type="evidence" value="ECO:0007669"/>
    <property type="project" value="TreeGrafter"/>
</dbReference>
<evidence type="ECO:0008006" key="4">
    <source>
        <dbReference type="Google" id="ProtNLM"/>
    </source>
</evidence>
<gene>
    <name evidence="2" type="ORF">PNAL_LOCUS5652</name>
</gene>
<dbReference type="InterPro" id="IPR052413">
    <property type="entry name" value="SUR7_domain"/>
</dbReference>
<organism evidence="2 3">
    <name type="scientific">Penicillium nalgiovense</name>
    <dbReference type="NCBI Taxonomy" id="60175"/>
    <lineage>
        <taxon>Eukaryota</taxon>
        <taxon>Fungi</taxon>
        <taxon>Dikarya</taxon>
        <taxon>Ascomycota</taxon>
        <taxon>Pezizomycotina</taxon>
        <taxon>Eurotiomycetes</taxon>
        <taxon>Eurotiomycetidae</taxon>
        <taxon>Eurotiales</taxon>
        <taxon>Aspergillaceae</taxon>
        <taxon>Penicillium</taxon>
    </lineage>
</organism>
<dbReference type="Proteomes" id="UP001153461">
    <property type="component" value="Unassembled WGS sequence"/>
</dbReference>
<evidence type="ECO:0000256" key="1">
    <source>
        <dbReference type="SAM" id="Phobius"/>
    </source>
</evidence>
<accession>A0A9W4MWR3</accession>
<dbReference type="GO" id="GO:0005886">
    <property type="term" value="C:plasma membrane"/>
    <property type="evidence" value="ECO:0007669"/>
    <property type="project" value="InterPro"/>
</dbReference>
<feature type="transmembrane region" description="Helical" evidence="1">
    <location>
        <begin position="33"/>
        <end position="52"/>
    </location>
</feature>
<keyword evidence="1" id="KW-0812">Transmembrane</keyword>
<proteinExistence type="predicted"/>
<feature type="transmembrane region" description="Helical" evidence="1">
    <location>
        <begin position="240"/>
        <end position="266"/>
    </location>
</feature>
<protein>
    <recommendedName>
        <fullName evidence="4">Actin cortical patch SUR7/pH-response regulator PalI</fullName>
    </recommendedName>
</protein>
<feature type="transmembrane region" description="Helical" evidence="1">
    <location>
        <begin position="213"/>
        <end position="234"/>
    </location>
</feature>
<dbReference type="InterPro" id="IPR009571">
    <property type="entry name" value="SUR7/Rim9-like_fungi"/>
</dbReference>
<evidence type="ECO:0000313" key="3">
    <source>
        <dbReference type="Proteomes" id="UP001153461"/>
    </source>
</evidence>
<dbReference type="EMBL" id="CAJVNV010000261">
    <property type="protein sequence ID" value="CAG8135032.1"/>
    <property type="molecule type" value="Genomic_DNA"/>
</dbReference>
<feature type="transmembrane region" description="Helical" evidence="1">
    <location>
        <begin position="287"/>
        <end position="307"/>
    </location>
</feature>
<dbReference type="AlphaFoldDB" id="A0A9W4MWR3"/>
<keyword evidence="1" id="KW-0472">Membrane</keyword>
<name>A0A9W4MWR3_PENNA</name>
<evidence type="ECO:0000313" key="2">
    <source>
        <dbReference type="EMBL" id="CAG8135032.1"/>
    </source>
</evidence>
<sequence length="314" mass="33237">MLVRGAFIENTLNTDVPRFLGDINRMLRHLGKILPLAFSIAALVCLAIIFAGCTSTSSPNELYFLKVELTNFPEIGSDHPRRSLGIAAMDGIDAANKASSEANSVMNSASTAVIYASGAAETAASQVTDKIQSLSDEINSHLPGFYSVGLWGYCQGQKETSSYSNCSQPSTSFSFDLLAILGSASPFIDGVLPDGNNKVLAGYHGVSRWSISAYILGFISTFVAVVFGVTTMFFSWGKILLIISSLSATIFVAGASIGVTVIYGLLTGAIQSILHPLGADASFGAHSFAATWLAVTFSFAALLTWLIEMFCCCI</sequence>